<evidence type="ECO:0000256" key="4">
    <source>
        <dbReference type="ARBA" id="ARBA00022898"/>
    </source>
</evidence>
<dbReference type="InterPro" id="IPR015424">
    <property type="entry name" value="PyrdxlP-dep_Trfase"/>
</dbReference>
<dbReference type="PROSITE" id="PS00600">
    <property type="entry name" value="AA_TRANSFER_CLASS_3"/>
    <property type="match status" value="1"/>
</dbReference>
<evidence type="ECO:0000256" key="2">
    <source>
        <dbReference type="ARBA" id="ARBA00022576"/>
    </source>
</evidence>
<keyword evidence="2 6" id="KW-0032">Aminotransferase</keyword>
<dbReference type="InterPro" id="IPR050103">
    <property type="entry name" value="Class-III_PLP-dep_AT"/>
</dbReference>
<keyword evidence="3 6" id="KW-0808">Transferase</keyword>
<dbReference type="InterPro" id="IPR015422">
    <property type="entry name" value="PyrdxlP-dep_Trfase_small"/>
</dbReference>
<keyword evidence="4 5" id="KW-0663">Pyridoxal phosphate</keyword>
<dbReference type="InterPro" id="IPR015421">
    <property type="entry name" value="PyrdxlP-dep_Trfase_major"/>
</dbReference>
<dbReference type="GO" id="GO:0008483">
    <property type="term" value="F:transaminase activity"/>
    <property type="evidence" value="ECO:0007669"/>
    <property type="project" value="UniProtKB-KW"/>
</dbReference>
<dbReference type="Proteomes" id="UP000529843">
    <property type="component" value="Unassembled WGS sequence"/>
</dbReference>
<dbReference type="PIRSF" id="PIRSF000521">
    <property type="entry name" value="Transaminase_4ab_Lys_Orn"/>
    <property type="match status" value="1"/>
</dbReference>
<protein>
    <submittedName>
        <fullName evidence="6">Aminotransferase class III-fold pyridoxal phosphate-dependent enzyme</fullName>
    </submittedName>
</protein>
<accession>A0A7K4NP67</accession>
<evidence type="ECO:0000256" key="1">
    <source>
        <dbReference type="ARBA" id="ARBA00001933"/>
    </source>
</evidence>
<dbReference type="InterPro" id="IPR049704">
    <property type="entry name" value="Aminotrans_3_PPA_site"/>
</dbReference>
<dbReference type="GO" id="GO:0042802">
    <property type="term" value="F:identical protein binding"/>
    <property type="evidence" value="ECO:0007669"/>
    <property type="project" value="TreeGrafter"/>
</dbReference>
<evidence type="ECO:0000256" key="5">
    <source>
        <dbReference type="RuleBase" id="RU003560"/>
    </source>
</evidence>
<reference evidence="6 7" key="1">
    <citation type="journal article" date="2019" name="Environ. Microbiol.">
        <title>Genomics insights into ecotype formation of ammonia-oxidizing archaea in the deep ocean.</title>
        <authorList>
            <person name="Wang Y."/>
            <person name="Huang J.M."/>
            <person name="Cui G.J."/>
            <person name="Nunoura T."/>
            <person name="Takaki Y."/>
            <person name="Li W.L."/>
            <person name="Li J."/>
            <person name="Gao Z.M."/>
            <person name="Takai K."/>
            <person name="Zhang A.Q."/>
            <person name="Stepanauskas R."/>
        </authorList>
    </citation>
    <scope>NUCLEOTIDE SEQUENCE [LARGE SCALE GENOMIC DNA]</scope>
    <source>
        <strain evidence="6 7">N8</strain>
    </source>
</reference>
<dbReference type="SUPFAM" id="SSF53383">
    <property type="entry name" value="PLP-dependent transferases"/>
    <property type="match status" value="1"/>
</dbReference>
<organism evidence="6 7">
    <name type="scientific">Marine Group I thaumarchaeote</name>
    <dbReference type="NCBI Taxonomy" id="2511932"/>
    <lineage>
        <taxon>Archaea</taxon>
        <taxon>Nitrososphaerota</taxon>
        <taxon>Marine Group I</taxon>
    </lineage>
</organism>
<dbReference type="AlphaFoldDB" id="A0A7K4NP67"/>
<sequence>MQQSRIAPQFGRRDQTFTVLSGEGLMISTKEYGTLFDAVAGYWYNILGMRNPELLEVKRKIGGTATHLYEEYTNPFAEELAELICKRTSMSQLLFSATGSMACENARKEAVKYFQAKGKLEEELVFATIKGSYHGSVGEMLKWIDPEKNQYSIDAPIYEKKDQVAEIISDFKQKVELAKSNGKTIAGFFYEPIMGVRGSVPLPLEYMDGIAEICKQNDILLIADEITTGIGRAGKFFYSDSFSVKPDILCFGKAISAGHYPVAATLFNEKIIDAWDKLEEQGVPFSKIHRRGNSITGTQEACALGLKVLEIIERDNLIQQVSDRGKYALEKLKKIENYSSVREIRGTGLLIGIDAVNSDLVKNTVTPEMRKRGINILPEGRVIMFNPAYIISEDQIDNFVNVLSEVLPA</sequence>
<evidence type="ECO:0000256" key="3">
    <source>
        <dbReference type="ARBA" id="ARBA00022679"/>
    </source>
</evidence>
<evidence type="ECO:0000313" key="7">
    <source>
        <dbReference type="Proteomes" id="UP000529843"/>
    </source>
</evidence>
<dbReference type="EMBL" id="JACAST010000030">
    <property type="protein sequence ID" value="NWK02412.1"/>
    <property type="molecule type" value="Genomic_DNA"/>
</dbReference>
<dbReference type="Pfam" id="PF00202">
    <property type="entry name" value="Aminotran_3"/>
    <property type="match status" value="1"/>
</dbReference>
<dbReference type="Gene3D" id="3.90.1150.10">
    <property type="entry name" value="Aspartate Aminotransferase, domain 1"/>
    <property type="match status" value="1"/>
</dbReference>
<name>A0A7K4NP67_9ARCH</name>
<comment type="caution">
    <text evidence="6">The sequence shown here is derived from an EMBL/GenBank/DDBJ whole genome shotgun (WGS) entry which is preliminary data.</text>
</comment>
<gene>
    <name evidence="6" type="ORF">HX804_03800</name>
</gene>
<dbReference type="InterPro" id="IPR005814">
    <property type="entry name" value="Aminotrans_3"/>
</dbReference>
<dbReference type="PANTHER" id="PTHR11986">
    <property type="entry name" value="AMINOTRANSFERASE CLASS III"/>
    <property type="match status" value="1"/>
</dbReference>
<evidence type="ECO:0000313" key="6">
    <source>
        <dbReference type="EMBL" id="NWK02412.1"/>
    </source>
</evidence>
<dbReference type="GO" id="GO:0030170">
    <property type="term" value="F:pyridoxal phosphate binding"/>
    <property type="evidence" value="ECO:0007669"/>
    <property type="project" value="InterPro"/>
</dbReference>
<dbReference type="Gene3D" id="3.40.640.10">
    <property type="entry name" value="Type I PLP-dependent aspartate aminotransferase-like (Major domain)"/>
    <property type="match status" value="1"/>
</dbReference>
<comment type="cofactor">
    <cofactor evidence="1">
        <name>pyridoxal 5'-phosphate</name>
        <dbReference type="ChEBI" id="CHEBI:597326"/>
    </cofactor>
</comment>
<comment type="similarity">
    <text evidence="5">Belongs to the class-III pyridoxal-phosphate-dependent aminotransferase family.</text>
</comment>
<proteinExistence type="inferred from homology"/>
<dbReference type="PANTHER" id="PTHR11986:SF79">
    <property type="entry name" value="ACETYLORNITHINE AMINOTRANSFERASE, MITOCHONDRIAL"/>
    <property type="match status" value="1"/>
</dbReference>